<protein>
    <recommendedName>
        <fullName evidence="3">DUF1904 domain-containing protein</fullName>
    </recommendedName>
</protein>
<reference evidence="1 2" key="1">
    <citation type="submission" date="2017-05" db="EMBL/GenBank/DDBJ databases">
        <title>Vagococcus spp. assemblies.</title>
        <authorList>
            <person name="Gulvik C.A."/>
        </authorList>
    </citation>
    <scope>NUCLEOTIDE SEQUENCE [LARGE SCALE GENOMIC DNA]</scope>
    <source>
        <strain evidence="1 2">CCUG 41755</strain>
    </source>
</reference>
<dbReference type="Pfam" id="PF08921">
    <property type="entry name" value="DUF1904"/>
    <property type="match status" value="1"/>
</dbReference>
<dbReference type="InterPro" id="IPR014347">
    <property type="entry name" value="Tautomerase/MIF_sf"/>
</dbReference>
<evidence type="ECO:0000313" key="1">
    <source>
        <dbReference type="EMBL" id="RSU04497.1"/>
    </source>
</evidence>
<dbReference type="EMBL" id="NGJY01000001">
    <property type="protein sequence ID" value="RSU04497.1"/>
    <property type="molecule type" value="Genomic_DNA"/>
</dbReference>
<evidence type="ECO:0000313" key="2">
    <source>
        <dbReference type="Proteomes" id="UP000287101"/>
    </source>
</evidence>
<dbReference type="OrthoDB" id="5587545at2"/>
<dbReference type="Proteomes" id="UP000287101">
    <property type="component" value="Unassembled WGS sequence"/>
</dbReference>
<dbReference type="RefSeq" id="WP_126829817.1">
    <property type="nucleotide sequence ID" value="NZ_CBCRYB010000013.1"/>
</dbReference>
<accession>A0A430AB93</accession>
<dbReference type="SUPFAM" id="SSF55331">
    <property type="entry name" value="Tautomerase/MIF"/>
    <property type="match status" value="1"/>
</dbReference>
<name>A0A430AB93_9ENTE</name>
<evidence type="ECO:0008006" key="3">
    <source>
        <dbReference type="Google" id="ProtNLM"/>
    </source>
</evidence>
<dbReference type="Gene3D" id="3.30.429.10">
    <property type="entry name" value="Macrophage Migration Inhibitory Factor"/>
    <property type="match status" value="1"/>
</dbReference>
<sequence length="112" mass="13358">MPRFIFKNIPVDEVKKLSQELVAKSAEIIDCPEDWITFEHIENKIFFQQTEVTSDSIFLEISWFKRSQDVQDKLATYLYNTLNTTYNQEKEITLIFNTLEEANYYEDGKNFI</sequence>
<organism evidence="1 2">
    <name type="scientific">Vagococcus fessus</name>
    <dbReference type="NCBI Taxonomy" id="120370"/>
    <lineage>
        <taxon>Bacteria</taxon>
        <taxon>Bacillati</taxon>
        <taxon>Bacillota</taxon>
        <taxon>Bacilli</taxon>
        <taxon>Lactobacillales</taxon>
        <taxon>Enterococcaceae</taxon>
        <taxon>Vagococcus</taxon>
    </lineage>
</organism>
<gene>
    <name evidence="1" type="ORF">CBF31_00310</name>
</gene>
<proteinExistence type="predicted"/>
<comment type="caution">
    <text evidence="1">The sequence shown here is derived from an EMBL/GenBank/DDBJ whole genome shotgun (WGS) entry which is preliminary data.</text>
</comment>
<keyword evidence="2" id="KW-1185">Reference proteome</keyword>
<dbReference type="InterPro" id="IPR015017">
    <property type="entry name" value="DUF1904"/>
</dbReference>
<dbReference type="AlphaFoldDB" id="A0A430AB93"/>